<evidence type="ECO:0000313" key="2">
    <source>
        <dbReference type="Proteomes" id="UP000177306"/>
    </source>
</evidence>
<evidence type="ECO:0000313" key="1">
    <source>
        <dbReference type="EMBL" id="OGG73340.1"/>
    </source>
</evidence>
<comment type="caution">
    <text evidence="1">The sequence shown here is derived from an EMBL/GenBank/DDBJ whole genome shotgun (WGS) entry which is preliminary data.</text>
</comment>
<dbReference type="Proteomes" id="UP000177306">
    <property type="component" value="Unassembled WGS sequence"/>
</dbReference>
<dbReference type="AlphaFoldDB" id="A0A1F6EI57"/>
<protein>
    <submittedName>
        <fullName evidence="1">Uncharacterized protein</fullName>
    </submittedName>
</protein>
<dbReference type="EMBL" id="MFLY01000003">
    <property type="protein sequence ID" value="OGG73340.1"/>
    <property type="molecule type" value="Genomic_DNA"/>
</dbReference>
<accession>A0A1F6EI57</accession>
<reference evidence="1 2" key="1">
    <citation type="journal article" date="2016" name="Nat. Commun.">
        <title>Thousands of microbial genomes shed light on interconnected biogeochemical processes in an aquifer system.</title>
        <authorList>
            <person name="Anantharaman K."/>
            <person name="Brown C.T."/>
            <person name="Hug L.A."/>
            <person name="Sharon I."/>
            <person name="Castelle C.J."/>
            <person name="Probst A.J."/>
            <person name="Thomas B.C."/>
            <person name="Singh A."/>
            <person name="Wilkins M.J."/>
            <person name="Karaoz U."/>
            <person name="Brodie E.L."/>
            <person name="Williams K.H."/>
            <person name="Hubbard S.S."/>
            <person name="Banfield J.F."/>
        </authorList>
    </citation>
    <scope>NUCLEOTIDE SEQUENCE [LARGE SCALE GENOMIC DNA]</scope>
</reference>
<proteinExistence type="predicted"/>
<gene>
    <name evidence="1" type="ORF">A3A38_01465</name>
</gene>
<sequence>MISEDRVVNDFLTFKRSPLRDGIPAGKTRVISVDLFSHEEDLVQDCDTRVEALKLAVSHNKRRTGSMDDVYYVYDDKGNPVDDRTIDPVGVSP</sequence>
<organism evidence="1 2">
    <name type="scientific">Candidatus Kaiserbacteria bacterium RIFCSPLOWO2_01_FULL_53_17</name>
    <dbReference type="NCBI Taxonomy" id="1798511"/>
    <lineage>
        <taxon>Bacteria</taxon>
        <taxon>Candidatus Kaiseribacteriota</taxon>
    </lineage>
</organism>
<name>A0A1F6EI57_9BACT</name>